<feature type="region of interest" description="Disordered" evidence="1">
    <location>
        <begin position="57"/>
        <end position="78"/>
    </location>
</feature>
<dbReference type="InParanoid" id="A0A0H2R3U1"/>
<evidence type="ECO:0000256" key="1">
    <source>
        <dbReference type="SAM" id="MobiDB-lite"/>
    </source>
</evidence>
<dbReference type="AlphaFoldDB" id="A0A0H2R3U1"/>
<accession>A0A0H2R3U1</accession>
<reference evidence="2 3" key="1">
    <citation type="submission" date="2015-04" db="EMBL/GenBank/DDBJ databases">
        <title>Complete genome sequence of Schizopora paradoxa KUC8140, a cosmopolitan wood degrader in East Asia.</title>
        <authorList>
            <consortium name="DOE Joint Genome Institute"/>
            <person name="Min B."/>
            <person name="Park H."/>
            <person name="Jang Y."/>
            <person name="Kim J.-J."/>
            <person name="Kim K.H."/>
            <person name="Pangilinan J."/>
            <person name="Lipzen A."/>
            <person name="Riley R."/>
            <person name="Grigoriev I.V."/>
            <person name="Spatafora J.W."/>
            <person name="Choi I.-G."/>
        </authorList>
    </citation>
    <scope>NUCLEOTIDE SEQUENCE [LARGE SCALE GENOMIC DNA]</scope>
    <source>
        <strain evidence="2 3">KUC8140</strain>
    </source>
</reference>
<organism evidence="2 3">
    <name type="scientific">Schizopora paradoxa</name>
    <dbReference type="NCBI Taxonomy" id="27342"/>
    <lineage>
        <taxon>Eukaryota</taxon>
        <taxon>Fungi</taxon>
        <taxon>Dikarya</taxon>
        <taxon>Basidiomycota</taxon>
        <taxon>Agaricomycotina</taxon>
        <taxon>Agaricomycetes</taxon>
        <taxon>Hymenochaetales</taxon>
        <taxon>Schizoporaceae</taxon>
        <taxon>Schizopora</taxon>
    </lineage>
</organism>
<proteinExistence type="predicted"/>
<gene>
    <name evidence="2" type="ORF">SCHPADRAFT_897234</name>
</gene>
<sequence>MQRASETHPTAITGIGDRRRQQQGSVPHPKRPDEDVPGGFQVIAAQQHMDLRCMPAKRARDRRGWGTTQHVDPSSRLHHASAAAQRDSGQDCVHKVHHHRNFYENRGYPYSLFGGLSVFFWPQSRDSYFHCAIRLLDIENQIIWHPMAI</sequence>
<dbReference type="Proteomes" id="UP000053477">
    <property type="component" value="Unassembled WGS sequence"/>
</dbReference>
<protein>
    <submittedName>
        <fullName evidence="2">Uncharacterized protein</fullName>
    </submittedName>
</protein>
<name>A0A0H2R3U1_9AGAM</name>
<keyword evidence="3" id="KW-1185">Reference proteome</keyword>
<evidence type="ECO:0000313" key="2">
    <source>
        <dbReference type="EMBL" id="KLO04163.1"/>
    </source>
</evidence>
<feature type="region of interest" description="Disordered" evidence="1">
    <location>
        <begin position="1"/>
        <end position="37"/>
    </location>
</feature>
<evidence type="ECO:0000313" key="3">
    <source>
        <dbReference type="Proteomes" id="UP000053477"/>
    </source>
</evidence>
<dbReference type="EMBL" id="KQ086669">
    <property type="protein sequence ID" value="KLO04163.1"/>
    <property type="molecule type" value="Genomic_DNA"/>
</dbReference>